<dbReference type="STRING" id="288992.SAMN04488522_106110"/>
<keyword evidence="2" id="KW-1185">Reference proteome</keyword>
<organism evidence="1 2">
    <name type="scientific">Pedobacter caeni</name>
    <dbReference type="NCBI Taxonomy" id="288992"/>
    <lineage>
        <taxon>Bacteria</taxon>
        <taxon>Pseudomonadati</taxon>
        <taxon>Bacteroidota</taxon>
        <taxon>Sphingobacteriia</taxon>
        <taxon>Sphingobacteriales</taxon>
        <taxon>Sphingobacteriaceae</taxon>
        <taxon>Pedobacter</taxon>
    </lineage>
</organism>
<protein>
    <submittedName>
        <fullName evidence="1">Uncharacterized protein</fullName>
    </submittedName>
</protein>
<reference evidence="2" key="1">
    <citation type="submission" date="2016-11" db="EMBL/GenBank/DDBJ databases">
        <authorList>
            <person name="Varghese N."/>
            <person name="Submissions S."/>
        </authorList>
    </citation>
    <scope>NUCLEOTIDE SEQUENCE [LARGE SCALE GENOMIC DNA]</scope>
    <source>
        <strain evidence="2">DSM 16990</strain>
    </source>
</reference>
<name>A0A1M5KVY1_9SPHI</name>
<dbReference type="EMBL" id="FQUQ01000006">
    <property type="protein sequence ID" value="SHG56830.1"/>
    <property type="molecule type" value="Genomic_DNA"/>
</dbReference>
<accession>A0A1M5KVY1</accession>
<evidence type="ECO:0000313" key="1">
    <source>
        <dbReference type="EMBL" id="SHG56830.1"/>
    </source>
</evidence>
<dbReference type="Proteomes" id="UP000184287">
    <property type="component" value="Unassembled WGS sequence"/>
</dbReference>
<sequence>MLFAALLAQIFSRTFVLADYYINTAKYANNCENKSRPKMHCQGKCQMMKKLKAAEENEKKEADKVRLSNSDIPFPQKSDIIFLPLINDLTLNISFPEYVCIYSSRYIDTIFIPPKEIA</sequence>
<dbReference type="AlphaFoldDB" id="A0A1M5KVY1"/>
<dbReference type="OrthoDB" id="980645at2"/>
<proteinExistence type="predicted"/>
<gene>
    <name evidence="1" type="ORF">SAMN04488522_106110</name>
</gene>
<dbReference type="RefSeq" id="WP_073236034.1">
    <property type="nucleotide sequence ID" value="NZ_FQUQ01000006.1"/>
</dbReference>
<evidence type="ECO:0000313" key="2">
    <source>
        <dbReference type="Proteomes" id="UP000184287"/>
    </source>
</evidence>